<dbReference type="EMBL" id="MUAI01000003">
    <property type="protein sequence ID" value="OOR07559.1"/>
    <property type="molecule type" value="Genomic_DNA"/>
</dbReference>
<dbReference type="Proteomes" id="UP000190696">
    <property type="component" value="Unassembled WGS sequence"/>
</dbReference>
<evidence type="ECO:0000313" key="1">
    <source>
        <dbReference type="EMBL" id="OOR07559.1"/>
    </source>
</evidence>
<gene>
    <name evidence="1" type="ORF">BW900_07910</name>
</gene>
<name>A0A1S9TCW2_BACMY</name>
<comment type="caution">
    <text evidence="1">The sequence shown here is derived from an EMBL/GenBank/DDBJ whole genome shotgun (WGS) entry which is preliminary data.</text>
</comment>
<proteinExistence type="predicted"/>
<evidence type="ECO:0000313" key="2">
    <source>
        <dbReference type="Proteomes" id="UP000190696"/>
    </source>
</evidence>
<dbReference type="RefSeq" id="WP_078175815.1">
    <property type="nucleotide sequence ID" value="NZ_JBCMNA010000012.1"/>
</dbReference>
<protein>
    <submittedName>
        <fullName evidence="1">Uncharacterized protein</fullName>
    </submittedName>
</protein>
<dbReference type="AlphaFoldDB" id="A0A1S9TCW2"/>
<reference evidence="1 2" key="1">
    <citation type="submission" date="2017-01" db="EMBL/GenBank/DDBJ databases">
        <title>Bacillus cereus isolates.</title>
        <authorList>
            <person name="Beno S.M."/>
        </authorList>
    </citation>
    <scope>NUCLEOTIDE SEQUENCE [LARGE SCALE GENOMIC DNA]</scope>
    <source>
        <strain evidence="1 2">FSL W7-1108</strain>
    </source>
</reference>
<sequence>MSGLFLFCRFLSASRYILSIGRYNLKIANINFMYRIEVKIVNAISCTETKFPTFLIQKDDFIIFPCNNSMVTFTVKEYKRSVIDEFS</sequence>
<accession>A0A1S9TCW2</accession>
<organism evidence="1 2">
    <name type="scientific">Bacillus mycoides</name>
    <dbReference type="NCBI Taxonomy" id="1405"/>
    <lineage>
        <taxon>Bacteria</taxon>
        <taxon>Bacillati</taxon>
        <taxon>Bacillota</taxon>
        <taxon>Bacilli</taxon>
        <taxon>Bacillales</taxon>
        <taxon>Bacillaceae</taxon>
        <taxon>Bacillus</taxon>
        <taxon>Bacillus cereus group</taxon>
    </lineage>
</organism>